<feature type="domain" description="FHA" evidence="2">
    <location>
        <begin position="27"/>
        <end position="95"/>
    </location>
</feature>
<organism evidence="4 6">
    <name type="scientific">Xenorhabdus doucetiae</name>
    <dbReference type="NCBI Taxonomy" id="351671"/>
    <lineage>
        <taxon>Bacteria</taxon>
        <taxon>Pseudomonadati</taxon>
        <taxon>Pseudomonadota</taxon>
        <taxon>Gammaproteobacteria</taxon>
        <taxon>Enterobacterales</taxon>
        <taxon>Morganellaceae</taxon>
        <taxon>Xenorhabdus</taxon>
    </lineage>
</organism>
<dbReference type="HOGENOM" id="CLU_023667_1_0_6"/>
<feature type="domain" description="Type VI secretion system FHA" evidence="3">
    <location>
        <begin position="366"/>
        <end position="542"/>
    </location>
</feature>
<evidence type="ECO:0000313" key="5">
    <source>
        <dbReference type="EMBL" id="TYP01435.1"/>
    </source>
</evidence>
<evidence type="ECO:0000256" key="1">
    <source>
        <dbReference type="SAM" id="MobiDB-lite"/>
    </source>
</evidence>
<evidence type="ECO:0000313" key="4">
    <source>
        <dbReference type="EMBL" id="CDG17733.1"/>
    </source>
</evidence>
<dbReference type="InterPro" id="IPR000253">
    <property type="entry name" value="FHA_dom"/>
</dbReference>
<feature type="compositionally biased region" description="Low complexity" evidence="1">
    <location>
        <begin position="228"/>
        <end position="237"/>
    </location>
</feature>
<reference evidence="4 6" key="1">
    <citation type="submission" date="2013-07" db="EMBL/GenBank/DDBJ databases">
        <authorList>
            <person name="Genoscope - CEA"/>
        </authorList>
    </citation>
    <scope>NUCLEOTIDE SEQUENCE [LARGE SCALE GENOMIC DNA]</scope>
    <source>
        <strain evidence="4">FRM16</strain>
        <strain evidence="6">FRM16 / DSM 17909</strain>
    </source>
</reference>
<dbReference type="SUPFAM" id="SSF49879">
    <property type="entry name" value="SMAD/FHA domain"/>
    <property type="match status" value="1"/>
</dbReference>
<name>A0A068QS07_9GAMM</name>
<dbReference type="EMBL" id="VNHN01000051">
    <property type="protein sequence ID" value="TYP01435.1"/>
    <property type="molecule type" value="Genomic_DNA"/>
</dbReference>
<protein>
    <submittedName>
        <fullName evidence="5">FHA domain protein</fullName>
    </submittedName>
</protein>
<feature type="region of interest" description="Disordered" evidence="1">
    <location>
        <begin position="228"/>
        <end position="250"/>
    </location>
</feature>
<evidence type="ECO:0000313" key="6">
    <source>
        <dbReference type="Proteomes" id="UP000032721"/>
    </source>
</evidence>
<dbReference type="NCBIfam" id="TIGR03354">
    <property type="entry name" value="VI_FHA"/>
    <property type="match status" value="1"/>
</dbReference>
<dbReference type="AlphaFoldDB" id="A0A068QS07"/>
<evidence type="ECO:0000313" key="7">
    <source>
        <dbReference type="Proteomes" id="UP000324170"/>
    </source>
</evidence>
<reference evidence="5 7" key="2">
    <citation type="submission" date="2019-07" db="EMBL/GenBank/DDBJ databases">
        <title>Genomic Encyclopedia of Type Strains, Phase I: the one thousand microbial genomes (KMG-I) project.</title>
        <authorList>
            <person name="Kyrpides N."/>
        </authorList>
    </citation>
    <scope>NUCLEOTIDE SEQUENCE [LARGE SCALE GENOMIC DNA]</scope>
    <source>
        <strain evidence="5 7">DSM 17909</strain>
    </source>
</reference>
<dbReference type="Gene3D" id="2.60.200.20">
    <property type="match status" value="1"/>
</dbReference>
<dbReference type="InterPro" id="IPR008984">
    <property type="entry name" value="SMAD_FHA_dom_sf"/>
</dbReference>
<dbReference type="InterPro" id="IPR046883">
    <property type="entry name" value="T6SS_FHA_C"/>
</dbReference>
<dbReference type="InterPro" id="IPR017735">
    <property type="entry name" value="T6SS_FHA"/>
</dbReference>
<feature type="compositionally biased region" description="Acidic residues" evidence="1">
    <location>
        <begin position="241"/>
        <end position="250"/>
    </location>
</feature>
<evidence type="ECO:0000259" key="3">
    <source>
        <dbReference type="Pfam" id="PF20232"/>
    </source>
</evidence>
<dbReference type="RefSeq" id="WP_045970622.1">
    <property type="nucleotide sequence ID" value="NZ_CAWMED010000001.1"/>
</dbReference>
<sequence length="552" mass="61537">MRFTIVKNSGSNQPPQLSYDFSPPGGTIGRGTENNWYLPDDELTIARLQVIVSISADGECRLNNQGSASEVLLNMIPLAPDRQVEIRDGDMLNIGNYQIQIIDINKRASQQATSQIAHGEHPLTGDETKIPSEVWDDLEQIFPTPDAGSPVNAHQTQQALNDNDPLVSDLRVNNPLIKGQHYQERNPIDPLAHIEVTTDLDALQLRATDPIAMFNSDTTFQQKDILNDHTPTTLLPPDGLPPDDQDDDKQEIDPLALFSDKHMKTLQHVKNDDLLNQILLDNAAPLNSVDEATNSKPQFIFEPSELPEPPSEPVLADTQKRNPIKEEAFHDPQGSFQDYSQTKGTDNYQTHSVKLEGKLLAALLDGMGLKEISRLQFDEHQMYQLGLLVSRLTQGIIALNASRTQLKREANAAMTQPLLDANNPFKLLPSGQSVLALMFGGHIPGFMPLEQATHDILIELQAHQSGMIAGIRAITTDILHLFHPAVLERKAREDDCLPRLSLSSSNKASMWEYLTKHYQKIVHEFEQDSVLFGANFLQAYEAEVNRYKNAQS</sequence>
<accession>A0A068QS07</accession>
<dbReference type="KEGG" id="xdo:XDD1_2034"/>
<evidence type="ECO:0000259" key="2">
    <source>
        <dbReference type="Pfam" id="PF00498"/>
    </source>
</evidence>
<proteinExistence type="predicted"/>
<gene>
    <name evidence="5" type="ORF">LY16_02695</name>
    <name evidence="4" type="ORF">XDD1_2034</name>
</gene>
<dbReference type="EMBL" id="FO704550">
    <property type="protein sequence ID" value="CDG17733.1"/>
    <property type="molecule type" value="Genomic_DNA"/>
</dbReference>
<dbReference type="OrthoDB" id="273564at2"/>
<keyword evidence="7" id="KW-1185">Reference proteome</keyword>
<dbReference type="Proteomes" id="UP000324170">
    <property type="component" value="Unassembled WGS sequence"/>
</dbReference>
<dbReference type="Pfam" id="PF20232">
    <property type="entry name" value="T6SS_FHA_C"/>
    <property type="match status" value="1"/>
</dbReference>
<dbReference type="Pfam" id="PF00498">
    <property type="entry name" value="FHA"/>
    <property type="match status" value="1"/>
</dbReference>
<dbReference type="STRING" id="351671.XDD1_2034"/>
<dbReference type="Proteomes" id="UP000032721">
    <property type="component" value="Chromosome"/>
</dbReference>
<dbReference type="CDD" id="cd00060">
    <property type="entry name" value="FHA"/>
    <property type="match status" value="1"/>
</dbReference>